<feature type="compositionally biased region" description="Basic residues" evidence="5">
    <location>
        <begin position="420"/>
        <end position="436"/>
    </location>
</feature>
<feature type="region of interest" description="Disordered" evidence="5">
    <location>
        <begin position="223"/>
        <end position="295"/>
    </location>
</feature>
<gene>
    <name evidence="7" type="ORF">PV07_09364</name>
</gene>
<dbReference type="SUPFAM" id="SSF57850">
    <property type="entry name" value="RING/U-box"/>
    <property type="match status" value="1"/>
</dbReference>
<evidence type="ECO:0000256" key="1">
    <source>
        <dbReference type="ARBA" id="ARBA00022723"/>
    </source>
</evidence>
<keyword evidence="8" id="KW-1185">Reference proteome</keyword>
<feature type="compositionally biased region" description="Polar residues" evidence="5">
    <location>
        <begin position="441"/>
        <end position="453"/>
    </location>
</feature>
<evidence type="ECO:0000256" key="4">
    <source>
        <dbReference type="PROSITE-ProRule" id="PRU00175"/>
    </source>
</evidence>
<evidence type="ECO:0000313" key="8">
    <source>
        <dbReference type="Proteomes" id="UP000054466"/>
    </source>
</evidence>
<keyword evidence="3" id="KW-0862">Zinc</keyword>
<keyword evidence="1" id="KW-0479">Metal-binding</keyword>
<dbReference type="VEuPathDB" id="FungiDB:PV07_09364"/>
<dbReference type="EMBL" id="KN847044">
    <property type="protein sequence ID" value="KIW26251.1"/>
    <property type="molecule type" value="Genomic_DNA"/>
</dbReference>
<dbReference type="CDD" id="cd16568">
    <property type="entry name" value="RING-HC_ScPSH1-like"/>
    <property type="match status" value="1"/>
</dbReference>
<name>A0A0D1ZER4_9EURO</name>
<sequence length="492" mass="56302">MADNNGPPLPAHLKHIEDIRSLSVCKICMRSLYEPYVLSCGHTYCYTCLASWFGGAQRRNKSKSCPDCRTKIMTQPSPNYLLRDLVHMLIGRADLLPEDETIQEHQVAKEEEAAQLAADRNGPGLFKGIFLTPIRAQLRWGRGILDLEDNVVRCPECHWEIEDGECGRCGFNEIYDSDGELLSDYDYDSQASHMTNSEFDADDDIDRDFETSLRAEGAGNRYASWSRTSSASEGEEDWRDYYDEDDGMNHFIDNEADEDDDDTESTMTMYNRQWSENETHDNLSEVPSQESADSGQRLIDRYTDYGHRLQNEIWESDLETNYDELTEASDSEVAAPPPNGRRPRPARVIISDDDDDEEEENDQENDEGEDVQDEHDGESEDQDEGDLFDEQRSPEHSEAEATHDHFESEDSDVGPPQSLARRRQHLRNQRARRYNHGHQVQMESSSRRNSPVRQRSRHRLRSNTPQSNTSGRRDVNHLASSGFGRRIPVGGI</sequence>
<dbReference type="InterPro" id="IPR017907">
    <property type="entry name" value="Znf_RING_CS"/>
</dbReference>
<dbReference type="PROSITE" id="PS50089">
    <property type="entry name" value="ZF_RING_2"/>
    <property type="match status" value="1"/>
</dbReference>
<keyword evidence="2 4" id="KW-0863">Zinc-finger</keyword>
<dbReference type="RefSeq" id="XP_016246467.1">
    <property type="nucleotide sequence ID" value="XM_016396611.1"/>
</dbReference>
<dbReference type="GO" id="GO:0005634">
    <property type="term" value="C:nucleus"/>
    <property type="evidence" value="ECO:0007669"/>
    <property type="project" value="TreeGrafter"/>
</dbReference>
<evidence type="ECO:0000313" key="7">
    <source>
        <dbReference type="EMBL" id="KIW26251.1"/>
    </source>
</evidence>
<dbReference type="HOGENOM" id="CLU_029627_0_0_1"/>
<dbReference type="AlphaFoldDB" id="A0A0D1ZER4"/>
<evidence type="ECO:0000256" key="5">
    <source>
        <dbReference type="SAM" id="MobiDB-lite"/>
    </source>
</evidence>
<dbReference type="Pfam" id="PF13445">
    <property type="entry name" value="zf-RING_UBOX"/>
    <property type="match status" value="1"/>
</dbReference>
<feature type="compositionally biased region" description="Acidic residues" evidence="5">
    <location>
        <begin position="254"/>
        <end position="264"/>
    </location>
</feature>
<proteinExistence type="predicted"/>
<feature type="compositionally biased region" description="Polar residues" evidence="5">
    <location>
        <begin position="223"/>
        <end position="232"/>
    </location>
</feature>
<evidence type="ECO:0000256" key="3">
    <source>
        <dbReference type="ARBA" id="ARBA00022833"/>
    </source>
</evidence>
<dbReference type="SMART" id="SM00184">
    <property type="entry name" value="RING"/>
    <property type="match status" value="1"/>
</dbReference>
<dbReference type="Gene3D" id="3.30.40.10">
    <property type="entry name" value="Zinc/RING finger domain, C3HC4 (zinc finger)"/>
    <property type="match status" value="1"/>
</dbReference>
<dbReference type="PANTHER" id="PTHR15898">
    <property type="entry name" value="BIFUNCTIONAL APOPTOSIS REGULATOR"/>
    <property type="match status" value="1"/>
</dbReference>
<feature type="compositionally biased region" description="Polar residues" evidence="5">
    <location>
        <begin position="265"/>
        <end position="274"/>
    </location>
</feature>
<feature type="compositionally biased region" description="Polar residues" evidence="5">
    <location>
        <begin position="285"/>
        <end position="294"/>
    </location>
</feature>
<evidence type="ECO:0000259" key="6">
    <source>
        <dbReference type="PROSITE" id="PS50089"/>
    </source>
</evidence>
<dbReference type="GO" id="GO:0043161">
    <property type="term" value="P:proteasome-mediated ubiquitin-dependent protein catabolic process"/>
    <property type="evidence" value="ECO:0007669"/>
    <property type="project" value="TreeGrafter"/>
</dbReference>
<dbReference type="InterPro" id="IPR027370">
    <property type="entry name" value="Znf-RING_euk"/>
</dbReference>
<dbReference type="InterPro" id="IPR013083">
    <property type="entry name" value="Znf_RING/FYVE/PHD"/>
</dbReference>
<dbReference type="PROSITE" id="PS00518">
    <property type="entry name" value="ZF_RING_1"/>
    <property type="match status" value="1"/>
</dbReference>
<dbReference type="PANTHER" id="PTHR15898:SF13">
    <property type="entry name" value="BIFUNCTIONAL APOPTOSIS REGULATOR"/>
    <property type="match status" value="1"/>
</dbReference>
<dbReference type="Proteomes" id="UP000054466">
    <property type="component" value="Unassembled WGS sequence"/>
</dbReference>
<feature type="compositionally biased region" description="Acidic residues" evidence="5">
    <location>
        <begin position="233"/>
        <end position="246"/>
    </location>
</feature>
<evidence type="ECO:0000256" key="2">
    <source>
        <dbReference type="ARBA" id="ARBA00022771"/>
    </source>
</evidence>
<dbReference type="GO" id="GO:0061630">
    <property type="term" value="F:ubiquitin protein ligase activity"/>
    <property type="evidence" value="ECO:0007669"/>
    <property type="project" value="TreeGrafter"/>
</dbReference>
<protein>
    <recommendedName>
        <fullName evidence="6">RING-type domain-containing protein</fullName>
    </recommendedName>
</protein>
<feature type="domain" description="RING-type" evidence="6">
    <location>
        <begin position="25"/>
        <end position="69"/>
    </location>
</feature>
<organism evidence="7 8">
    <name type="scientific">Cladophialophora immunda</name>
    <dbReference type="NCBI Taxonomy" id="569365"/>
    <lineage>
        <taxon>Eukaryota</taxon>
        <taxon>Fungi</taxon>
        <taxon>Dikarya</taxon>
        <taxon>Ascomycota</taxon>
        <taxon>Pezizomycotina</taxon>
        <taxon>Eurotiomycetes</taxon>
        <taxon>Chaetothyriomycetidae</taxon>
        <taxon>Chaetothyriales</taxon>
        <taxon>Herpotrichiellaceae</taxon>
        <taxon>Cladophialophora</taxon>
    </lineage>
</organism>
<dbReference type="OrthoDB" id="6105938at2759"/>
<feature type="region of interest" description="Disordered" evidence="5">
    <location>
        <begin position="328"/>
        <end position="492"/>
    </location>
</feature>
<feature type="compositionally biased region" description="Acidic residues" evidence="5">
    <location>
        <begin position="351"/>
        <end position="388"/>
    </location>
</feature>
<dbReference type="GeneID" id="27348558"/>
<dbReference type="InterPro" id="IPR001841">
    <property type="entry name" value="Znf_RING"/>
</dbReference>
<reference evidence="7 8" key="1">
    <citation type="submission" date="2015-01" db="EMBL/GenBank/DDBJ databases">
        <title>The Genome Sequence of Cladophialophora immunda CBS83496.</title>
        <authorList>
            <consortium name="The Broad Institute Genomics Platform"/>
            <person name="Cuomo C."/>
            <person name="de Hoog S."/>
            <person name="Gorbushina A."/>
            <person name="Stielow B."/>
            <person name="Teixiera M."/>
            <person name="Abouelleil A."/>
            <person name="Chapman S.B."/>
            <person name="Priest M."/>
            <person name="Young S.K."/>
            <person name="Wortman J."/>
            <person name="Nusbaum C."/>
            <person name="Birren B."/>
        </authorList>
    </citation>
    <scope>NUCLEOTIDE SEQUENCE [LARGE SCALE GENOMIC DNA]</scope>
    <source>
        <strain evidence="7 8">CBS 83496</strain>
    </source>
</reference>
<feature type="compositionally biased region" description="Basic and acidic residues" evidence="5">
    <location>
        <begin position="389"/>
        <end position="408"/>
    </location>
</feature>
<dbReference type="GO" id="GO:0008270">
    <property type="term" value="F:zinc ion binding"/>
    <property type="evidence" value="ECO:0007669"/>
    <property type="project" value="UniProtKB-KW"/>
</dbReference>
<dbReference type="STRING" id="569365.A0A0D1ZER4"/>
<accession>A0A0D1ZER4</accession>